<keyword evidence="1" id="KW-0677">Repeat</keyword>
<evidence type="ECO:0000256" key="2">
    <source>
        <dbReference type="ARBA" id="ARBA00022803"/>
    </source>
</evidence>
<dbReference type="Gene3D" id="1.25.40.1010">
    <property type="match status" value="1"/>
</dbReference>
<dbReference type="Pfam" id="PF12569">
    <property type="entry name" value="NatA_aux_su"/>
    <property type="match status" value="2"/>
</dbReference>
<dbReference type="Proteomes" id="UP000697127">
    <property type="component" value="Unassembled WGS sequence"/>
</dbReference>
<proteinExistence type="predicted"/>
<dbReference type="SUPFAM" id="SSF48452">
    <property type="entry name" value="TPR-like"/>
    <property type="match status" value="2"/>
</dbReference>
<reference evidence="3" key="1">
    <citation type="submission" date="2020-11" db="EMBL/GenBank/DDBJ databases">
        <title>Kefir isolates.</title>
        <authorList>
            <person name="Marcisauskas S."/>
            <person name="Kim Y."/>
            <person name="Blasche S."/>
        </authorList>
    </citation>
    <scope>NUCLEOTIDE SEQUENCE</scope>
    <source>
        <strain evidence="3">Olga-1</strain>
    </source>
</reference>
<evidence type="ECO:0000313" key="3">
    <source>
        <dbReference type="EMBL" id="KAG0690547.1"/>
    </source>
</evidence>
<dbReference type="InterPro" id="IPR019734">
    <property type="entry name" value="TPR_rpt"/>
</dbReference>
<dbReference type="SMART" id="SM00028">
    <property type="entry name" value="TPR"/>
    <property type="match status" value="3"/>
</dbReference>
<dbReference type="Gene3D" id="1.25.40.10">
    <property type="entry name" value="Tetratricopeptide repeat domain"/>
    <property type="match status" value="1"/>
</dbReference>
<dbReference type="AlphaFoldDB" id="A0A9P6WQP5"/>
<dbReference type="EMBL" id="PUHW01000027">
    <property type="protein sequence ID" value="KAG0690547.1"/>
    <property type="molecule type" value="Genomic_DNA"/>
</dbReference>
<comment type="caution">
    <text evidence="3">The sequence shown here is derived from an EMBL/GenBank/DDBJ whole genome shotgun (WGS) entry which is preliminary data.</text>
</comment>
<dbReference type="InterPro" id="IPR021183">
    <property type="entry name" value="NatA_aux_su"/>
</dbReference>
<dbReference type="Gene3D" id="1.25.40.1040">
    <property type="match status" value="1"/>
</dbReference>
<sequence length="641" mass="75406">MSDKELESQFRNALTEYENKNYKKSLLLIDKILKKDPMNSQSYALKALVYSFYHPINPTINDPNLLSNLPNKTLIECNDLINLSIKYDPSNSISSHLIALFYRQIKNYEKAAHFYTITISKNPNNKAVLRDLASCLSQLRTFNSLSKIRFDYLQSEPGYRQNYSSTAISYDLLNDYNSAIKICNQIDNLIKDKLIDDDLIENSECIIYKINLLIKNNQLNDALLLINNQLISTEKFKCYDKTEKNPLILTWIKYFISQHYYKLNDFNNSLLYINNAINLTPTLIELYMFKARILKHQNKLFDASIEMNIARLMDLQDRFLNSKSVKYYLRADLIDNALETISLFTKKDDENIEKSGIKDLHNLQCCWFIEEYAESMTRLFKKKLIEFKNINQDDNYNNLPLIKRQIESYLGLSLQRYFSIFSIYAEYYDDQYDFHFYAFRKGTLRSYLELINWSNGLYHQSFIGRTYSNLMSLISFLIDNKIDIEIAIDLTGINNNKRSKKDKKDEIKWKEHFINYNKVSDSDPLGNELINSIFKNNDYSKLDLIEKLISKKDDKNNLKPENLNFLNGEFNYYFIIGKYVVALSTLRKVKSLSNNSNKEGERAKILFNEMYSLINHFINKNSDDPKIISLQKIVKLGLNRI</sequence>
<name>A0A9P6WQP5_9ASCO</name>
<dbReference type="PANTHER" id="PTHR22767:SF2">
    <property type="entry name" value="N(ALPHA)-ACETYLTRANSFERASE 15_16, ISOFORM A"/>
    <property type="match status" value="1"/>
</dbReference>
<dbReference type="InterPro" id="IPR011990">
    <property type="entry name" value="TPR-like_helical_dom_sf"/>
</dbReference>
<gene>
    <name evidence="3" type="ORF">C6P40_002417</name>
</gene>
<accession>A0A9P6WQP5</accession>
<evidence type="ECO:0000256" key="1">
    <source>
        <dbReference type="ARBA" id="ARBA00022737"/>
    </source>
</evidence>
<dbReference type="PIRSF" id="PIRSF000422">
    <property type="entry name" value="N-terminal-AcTrfase-A_aux_su"/>
    <property type="match status" value="1"/>
</dbReference>
<dbReference type="GO" id="GO:0031415">
    <property type="term" value="C:NatA complex"/>
    <property type="evidence" value="ECO:0007669"/>
    <property type="project" value="TreeGrafter"/>
</dbReference>
<keyword evidence="4" id="KW-1185">Reference proteome</keyword>
<dbReference type="PANTHER" id="PTHR22767">
    <property type="entry name" value="N-TERMINAL ACETYLTRANSFERASE-RELATED"/>
    <property type="match status" value="1"/>
</dbReference>
<keyword evidence="2" id="KW-0802">TPR repeat</keyword>
<evidence type="ECO:0000313" key="4">
    <source>
        <dbReference type="Proteomes" id="UP000697127"/>
    </source>
</evidence>
<protein>
    <submittedName>
        <fullName evidence="3">Uncharacterized protein</fullName>
    </submittedName>
</protein>
<organism evidence="3 4">
    <name type="scientific">Pichia californica</name>
    <dbReference type="NCBI Taxonomy" id="460514"/>
    <lineage>
        <taxon>Eukaryota</taxon>
        <taxon>Fungi</taxon>
        <taxon>Dikarya</taxon>
        <taxon>Ascomycota</taxon>
        <taxon>Saccharomycotina</taxon>
        <taxon>Pichiomycetes</taxon>
        <taxon>Pichiales</taxon>
        <taxon>Pichiaceae</taxon>
        <taxon>Pichia</taxon>
    </lineage>
</organism>